<dbReference type="AlphaFoldDB" id="A0AAW8AJY3"/>
<reference evidence="1" key="1">
    <citation type="submission" date="2023-07" db="EMBL/GenBank/DDBJ databases">
        <authorList>
            <person name="Peng Z."/>
        </authorList>
    </citation>
    <scope>NUCLEOTIDE SEQUENCE</scope>
    <source>
        <strain evidence="1">KP219</strain>
    </source>
</reference>
<dbReference type="Gene3D" id="1.25.40.10">
    <property type="entry name" value="Tetratricopeptide repeat domain"/>
    <property type="match status" value="1"/>
</dbReference>
<dbReference type="InterPro" id="IPR011990">
    <property type="entry name" value="TPR-like_helical_dom_sf"/>
</dbReference>
<evidence type="ECO:0000313" key="1">
    <source>
        <dbReference type="EMBL" id="MDP0971553.1"/>
    </source>
</evidence>
<sequence>MREIEDRAANGEKCAISALRDSASAGSLRAMNYLGFLYWQGKGTRLDRDSALMYLRNASAAGDAKASAN</sequence>
<evidence type="ECO:0000313" key="2">
    <source>
        <dbReference type="Proteomes" id="UP001244490"/>
    </source>
</evidence>
<gene>
    <name evidence="1" type="ORF">Q6294_31925</name>
</gene>
<name>A0AAW8AJY3_KLEPN</name>
<dbReference type="SUPFAM" id="SSF81901">
    <property type="entry name" value="HCP-like"/>
    <property type="match status" value="1"/>
</dbReference>
<proteinExistence type="predicted"/>
<dbReference type="EMBL" id="JAUUIA010000901">
    <property type="protein sequence ID" value="MDP0971553.1"/>
    <property type="molecule type" value="Genomic_DNA"/>
</dbReference>
<dbReference type="InterPro" id="IPR006597">
    <property type="entry name" value="Sel1-like"/>
</dbReference>
<organism evidence="1 2">
    <name type="scientific">Klebsiella pneumoniae</name>
    <dbReference type="NCBI Taxonomy" id="573"/>
    <lineage>
        <taxon>Bacteria</taxon>
        <taxon>Pseudomonadati</taxon>
        <taxon>Pseudomonadota</taxon>
        <taxon>Gammaproteobacteria</taxon>
        <taxon>Enterobacterales</taxon>
        <taxon>Enterobacteriaceae</taxon>
        <taxon>Klebsiella/Raoultella group</taxon>
        <taxon>Klebsiella</taxon>
        <taxon>Klebsiella pneumoniae complex</taxon>
    </lineage>
</organism>
<dbReference type="Proteomes" id="UP001244490">
    <property type="component" value="Unassembled WGS sequence"/>
</dbReference>
<protein>
    <submittedName>
        <fullName evidence="1">SEL1-like repeat protein</fullName>
    </submittedName>
</protein>
<feature type="non-terminal residue" evidence="1">
    <location>
        <position position="69"/>
    </location>
</feature>
<accession>A0AAW8AJY3</accession>
<dbReference type="RefSeq" id="WP_305202604.1">
    <property type="nucleotide sequence ID" value="NZ_JAUUIA010000901.1"/>
</dbReference>
<comment type="caution">
    <text evidence="1">The sequence shown here is derived from an EMBL/GenBank/DDBJ whole genome shotgun (WGS) entry which is preliminary data.</text>
</comment>
<dbReference type="SMART" id="SM00671">
    <property type="entry name" value="SEL1"/>
    <property type="match status" value="1"/>
</dbReference>